<dbReference type="Proteomes" id="UP000791080">
    <property type="component" value="Unassembled WGS sequence"/>
</dbReference>
<dbReference type="Gene3D" id="3.40.190.10">
    <property type="entry name" value="Periplasmic binding protein-like II"/>
    <property type="match status" value="2"/>
</dbReference>
<evidence type="ECO:0000313" key="6">
    <source>
        <dbReference type="EMBL" id="MCP2332163.1"/>
    </source>
</evidence>
<reference evidence="6 7" key="2">
    <citation type="submission" date="2022-06" db="EMBL/GenBank/DDBJ databases">
        <title>Genomic Encyclopedia of Type Strains, Phase I: the one thousand microbial genomes (KMG-I) project.</title>
        <authorList>
            <person name="Kyrpides N."/>
        </authorList>
    </citation>
    <scope>NUCLEOTIDE SEQUENCE [LARGE SCALE GENOMIC DNA]</scope>
    <source>
        <strain evidence="6 7">DSM 43889</strain>
    </source>
</reference>
<dbReference type="InterPro" id="IPR000847">
    <property type="entry name" value="LysR_HTH_N"/>
</dbReference>
<evidence type="ECO:0000256" key="3">
    <source>
        <dbReference type="ARBA" id="ARBA00023125"/>
    </source>
</evidence>
<name>A0ABT1JI66_ACTCY</name>
<dbReference type="PANTHER" id="PTHR30346">
    <property type="entry name" value="TRANSCRIPTIONAL DUAL REGULATOR HCAR-RELATED"/>
    <property type="match status" value="1"/>
</dbReference>
<dbReference type="Pfam" id="PF03466">
    <property type="entry name" value="LysR_substrate"/>
    <property type="match status" value="1"/>
</dbReference>
<dbReference type="RefSeq" id="WP_026417218.1">
    <property type="nucleotide sequence ID" value="NZ_AUBJ02000001.1"/>
</dbReference>
<dbReference type="InterPro" id="IPR005119">
    <property type="entry name" value="LysR_subst-bd"/>
</dbReference>
<dbReference type="InterPro" id="IPR036388">
    <property type="entry name" value="WH-like_DNA-bd_sf"/>
</dbReference>
<dbReference type="EMBL" id="AUBJ02000001">
    <property type="protein sequence ID" value="MCP2332163.1"/>
    <property type="molecule type" value="Genomic_DNA"/>
</dbReference>
<dbReference type="PROSITE" id="PS50931">
    <property type="entry name" value="HTH_LYSR"/>
    <property type="match status" value="1"/>
</dbReference>
<accession>A0ABT1JI66</accession>
<dbReference type="Pfam" id="PF00126">
    <property type="entry name" value="HTH_1"/>
    <property type="match status" value="1"/>
</dbReference>
<evidence type="ECO:0000256" key="2">
    <source>
        <dbReference type="ARBA" id="ARBA00023015"/>
    </source>
</evidence>
<proteinExistence type="inferred from homology"/>
<keyword evidence="2" id="KW-0805">Transcription regulation</keyword>
<dbReference type="Gene3D" id="1.10.10.10">
    <property type="entry name" value="Winged helix-like DNA-binding domain superfamily/Winged helix DNA-binding domain"/>
    <property type="match status" value="1"/>
</dbReference>
<dbReference type="GO" id="GO:0003677">
    <property type="term" value="F:DNA binding"/>
    <property type="evidence" value="ECO:0007669"/>
    <property type="project" value="UniProtKB-KW"/>
</dbReference>
<dbReference type="InterPro" id="IPR036390">
    <property type="entry name" value="WH_DNA-bd_sf"/>
</dbReference>
<keyword evidence="3 6" id="KW-0238">DNA-binding</keyword>
<keyword evidence="4" id="KW-0804">Transcription</keyword>
<comment type="similarity">
    <text evidence="1">Belongs to the LysR transcriptional regulatory family.</text>
</comment>
<dbReference type="PRINTS" id="PR00039">
    <property type="entry name" value="HTHLYSR"/>
</dbReference>
<evidence type="ECO:0000313" key="7">
    <source>
        <dbReference type="Proteomes" id="UP000791080"/>
    </source>
</evidence>
<organism evidence="6 7">
    <name type="scientific">Actinoalloteichus caeruleus DSM 43889</name>
    <dbReference type="NCBI Taxonomy" id="1120930"/>
    <lineage>
        <taxon>Bacteria</taxon>
        <taxon>Bacillati</taxon>
        <taxon>Actinomycetota</taxon>
        <taxon>Actinomycetes</taxon>
        <taxon>Pseudonocardiales</taxon>
        <taxon>Pseudonocardiaceae</taxon>
        <taxon>Actinoalloteichus</taxon>
        <taxon>Actinoalloteichus cyanogriseus</taxon>
    </lineage>
</organism>
<dbReference type="SUPFAM" id="SSF46785">
    <property type="entry name" value="Winged helix' DNA-binding domain"/>
    <property type="match status" value="1"/>
</dbReference>
<evidence type="ECO:0000256" key="1">
    <source>
        <dbReference type="ARBA" id="ARBA00009437"/>
    </source>
</evidence>
<sequence length="323" mass="35435">MHQANLHQIECLLTLAEELHFGRTAERLGYSQSRVSQLVAELERRLGVRLVERTSRRVALTRFGVQFVDEVRPAYEELTAVFSRARDRARRRELRELRVGFHGDVYEEITEAFRSLRAEHGVSMALSEVPLGSPFTAVVEGRVDAAVVELPCHEAALTVGYRFPPQDRLLAVSTNHPLARRTSVTVEELAEWDVVRPLGDAPDYWMAARVPRATPAGLPISSSVAISTIHEGLATVAGGEHVMLVCRPLADRAARRDVRFLPVTGMEASSQLGLVWRRDRGGDQLVTLARLLRTAFTVAPAGARAATAAEEGPGRSASPVVVG</sequence>
<dbReference type="PANTHER" id="PTHR30346:SF0">
    <property type="entry name" value="HCA OPERON TRANSCRIPTIONAL ACTIVATOR HCAR"/>
    <property type="match status" value="1"/>
</dbReference>
<reference evidence="6 7" key="1">
    <citation type="submission" date="2013-07" db="EMBL/GenBank/DDBJ databases">
        <authorList>
            <consortium name="DOE Joint Genome Institute"/>
            <person name="Reeve W."/>
            <person name="Huntemann M."/>
            <person name="Han J."/>
            <person name="Chen A."/>
            <person name="Kyrpides N."/>
            <person name="Mavromatis K."/>
            <person name="Markowitz V."/>
            <person name="Palaniappan K."/>
            <person name="Ivanova N."/>
            <person name="Schaumberg A."/>
            <person name="Pati A."/>
            <person name="Liolios K."/>
            <person name="Nordberg H.P."/>
            <person name="Cantor M.N."/>
            <person name="Hua S.X."/>
            <person name="Woyke T."/>
        </authorList>
    </citation>
    <scope>NUCLEOTIDE SEQUENCE [LARGE SCALE GENOMIC DNA]</scope>
    <source>
        <strain evidence="6 7">DSM 43889</strain>
    </source>
</reference>
<gene>
    <name evidence="6" type="ORF">G443_002433</name>
</gene>
<evidence type="ECO:0000256" key="4">
    <source>
        <dbReference type="ARBA" id="ARBA00023163"/>
    </source>
</evidence>
<protein>
    <submittedName>
        <fullName evidence="6">DNA-binding transcriptional regulator, LysR family</fullName>
    </submittedName>
</protein>
<feature type="domain" description="HTH lysR-type" evidence="5">
    <location>
        <begin position="1"/>
        <end position="61"/>
    </location>
</feature>
<dbReference type="SUPFAM" id="SSF53850">
    <property type="entry name" value="Periplasmic binding protein-like II"/>
    <property type="match status" value="1"/>
</dbReference>
<keyword evidence="7" id="KW-1185">Reference proteome</keyword>
<evidence type="ECO:0000259" key="5">
    <source>
        <dbReference type="PROSITE" id="PS50931"/>
    </source>
</evidence>
<comment type="caution">
    <text evidence="6">The sequence shown here is derived from an EMBL/GenBank/DDBJ whole genome shotgun (WGS) entry which is preliminary data.</text>
</comment>